<dbReference type="EMBL" id="JAAAJB010000721">
    <property type="protein sequence ID" value="KAG0251763.1"/>
    <property type="molecule type" value="Genomic_DNA"/>
</dbReference>
<dbReference type="InterPro" id="IPR006722">
    <property type="entry name" value="Sedlin"/>
</dbReference>
<dbReference type="OrthoDB" id="18320at2759"/>
<name>A0A9P6TXS2_9FUNG</name>
<dbReference type="Pfam" id="PF04628">
    <property type="entry name" value="Sedlin_N"/>
    <property type="match status" value="1"/>
</dbReference>
<dbReference type="AlphaFoldDB" id="A0A9P6TXS2"/>
<dbReference type="GO" id="GO:0005737">
    <property type="term" value="C:cytoplasm"/>
    <property type="evidence" value="ECO:0007669"/>
    <property type="project" value="GOC"/>
</dbReference>
<proteinExistence type="predicted"/>
<reference evidence="1" key="1">
    <citation type="journal article" date="2020" name="Fungal Divers.">
        <title>Resolving the Mortierellaceae phylogeny through synthesis of multi-gene phylogenetics and phylogenomics.</title>
        <authorList>
            <person name="Vandepol N."/>
            <person name="Liber J."/>
            <person name="Desiro A."/>
            <person name="Na H."/>
            <person name="Kennedy M."/>
            <person name="Barry K."/>
            <person name="Grigoriev I.V."/>
            <person name="Miller A.N."/>
            <person name="O'Donnell K."/>
            <person name="Stajich J.E."/>
            <person name="Bonito G."/>
        </authorList>
    </citation>
    <scope>NUCLEOTIDE SEQUENCE</scope>
    <source>
        <strain evidence="1">BC1065</strain>
    </source>
</reference>
<protein>
    <submittedName>
        <fullName evidence="1">Uncharacterized protein</fullName>
    </submittedName>
</protein>
<keyword evidence="2" id="KW-1185">Reference proteome</keyword>
<accession>A0A9P6TXS2</accession>
<gene>
    <name evidence="1" type="ORF">DFQ27_008564</name>
</gene>
<dbReference type="InterPro" id="IPR011012">
    <property type="entry name" value="Longin-like_dom_sf"/>
</dbReference>
<evidence type="ECO:0000313" key="2">
    <source>
        <dbReference type="Proteomes" id="UP000807716"/>
    </source>
</evidence>
<comment type="caution">
    <text evidence="1">The sequence shown here is derived from an EMBL/GenBank/DDBJ whole genome shotgun (WGS) entry which is preliminary data.</text>
</comment>
<sequence>MNNITISCIAIIGKQATAMKAQDMYLGVLFSMEDLSVYGYMTNTRIKFITVLTVPDVIIKDLDMKNLHHKGQDVARWRDENTYAMGVPAC</sequence>
<dbReference type="Proteomes" id="UP000807716">
    <property type="component" value="Unassembled WGS sequence"/>
</dbReference>
<dbReference type="SUPFAM" id="SSF64356">
    <property type="entry name" value="SNARE-like"/>
    <property type="match status" value="1"/>
</dbReference>
<organism evidence="1 2">
    <name type="scientific">Actinomortierella ambigua</name>
    <dbReference type="NCBI Taxonomy" id="1343610"/>
    <lineage>
        <taxon>Eukaryota</taxon>
        <taxon>Fungi</taxon>
        <taxon>Fungi incertae sedis</taxon>
        <taxon>Mucoromycota</taxon>
        <taxon>Mortierellomycotina</taxon>
        <taxon>Mortierellomycetes</taxon>
        <taxon>Mortierellales</taxon>
        <taxon>Mortierellaceae</taxon>
        <taxon>Actinomortierella</taxon>
    </lineage>
</organism>
<evidence type="ECO:0000313" key="1">
    <source>
        <dbReference type="EMBL" id="KAG0251763.1"/>
    </source>
</evidence>
<dbReference type="GO" id="GO:0006888">
    <property type="term" value="P:endoplasmic reticulum to Golgi vesicle-mediated transport"/>
    <property type="evidence" value="ECO:0007669"/>
    <property type="project" value="InterPro"/>
</dbReference>
<dbReference type="Gene3D" id="3.30.450.70">
    <property type="match status" value="1"/>
</dbReference>